<sequence length="310" mass="33603">MQDLSALCRPMSKVFISYRRDDSAGFAGRLADALERRFGADSVFRDVDDIAAGADFGVVIEQALQQVQAVLVVIGTRWLDARDGRGRRLDDPGDYVRREVELALASGKPLIPVLVGGATMPAAEALPATLRGLANRNALALGDAGWVADLARLEAALVQWVAPPVSPAPVRGRRALAAAIAALVLALGGGWWWLRDGDGGLQAIVGAWSAEVAYPWNLTLREHYVFTLEDGRIGGSASFLGVPRALEAVAWGDGRLRFLTRSETVSGNEPPREMGQLYEVWREGETLRVRLQIRRSHSVDAALEFTAQRQ</sequence>
<dbReference type="PROSITE" id="PS50104">
    <property type="entry name" value="TIR"/>
    <property type="match status" value="1"/>
</dbReference>
<keyword evidence="4" id="KW-1185">Reference proteome</keyword>
<evidence type="ECO:0000313" key="4">
    <source>
        <dbReference type="Proteomes" id="UP000002186"/>
    </source>
</evidence>
<protein>
    <recommendedName>
        <fullName evidence="2">TIR domain-containing protein</fullName>
    </recommendedName>
</protein>
<dbReference type="InterPro" id="IPR000157">
    <property type="entry name" value="TIR_dom"/>
</dbReference>
<feature type="domain" description="TIR" evidence="2">
    <location>
        <begin position="10"/>
        <end position="169"/>
    </location>
</feature>
<evidence type="ECO:0000256" key="1">
    <source>
        <dbReference type="SAM" id="Phobius"/>
    </source>
</evidence>
<dbReference type="SUPFAM" id="SSF54427">
    <property type="entry name" value="NTF2-like"/>
    <property type="match status" value="1"/>
</dbReference>
<dbReference type="Proteomes" id="UP000002186">
    <property type="component" value="Chromosome"/>
</dbReference>
<dbReference type="AlphaFoldDB" id="C4ZM27"/>
<dbReference type="GO" id="GO:0007165">
    <property type="term" value="P:signal transduction"/>
    <property type="evidence" value="ECO:0007669"/>
    <property type="project" value="InterPro"/>
</dbReference>
<dbReference type="KEGG" id="tmz:Tmz1t_1323"/>
<name>C4ZM27_THASP</name>
<keyword evidence="1" id="KW-0812">Transmembrane</keyword>
<evidence type="ECO:0000313" key="3">
    <source>
        <dbReference type="EMBL" id="ACK54082.1"/>
    </source>
</evidence>
<dbReference type="HOGENOM" id="CLU_914148_0_0_4"/>
<dbReference type="RefSeq" id="WP_012584968.1">
    <property type="nucleotide sequence ID" value="NZ_SSFD01000267.1"/>
</dbReference>
<keyword evidence="1" id="KW-0472">Membrane</keyword>
<dbReference type="InterPro" id="IPR032710">
    <property type="entry name" value="NTF2-like_dom_sf"/>
</dbReference>
<dbReference type="Gene3D" id="3.40.50.10140">
    <property type="entry name" value="Toll/interleukin-1 receptor homology (TIR) domain"/>
    <property type="match status" value="1"/>
</dbReference>
<reference evidence="3 4" key="2">
    <citation type="journal article" date="2012" name="Stand. Genomic Sci.">
        <title>Complete genome sequence of Thauera aminoaromatica strain MZ1T.</title>
        <authorList>
            <person name="Jiang K."/>
            <person name="Sanseverino J."/>
            <person name="Chauhan A."/>
            <person name="Lucas S."/>
            <person name="Copeland A."/>
            <person name="Lapidus A."/>
            <person name="Del Rio T.G."/>
            <person name="Dalin E."/>
            <person name="Tice H."/>
            <person name="Bruce D."/>
            <person name="Goodwin L."/>
            <person name="Pitluck S."/>
            <person name="Sims D."/>
            <person name="Brettin T."/>
            <person name="Detter J.C."/>
            <person name="Han C."/>
            <person name="Chang Y.J."/>
            <person name="Larimer F."/>
            <person name="Land M."/>
            <person name="Hauser L."/>
            <person name="Kyrpides N.C."/>
            <person name="Mikhailova N."/>
            <person name="Moser S."/>
            <person name="Jegier P."/>
            <person name="Close D."/>
            <person name="Debruyn J.M."/>
            <person name="Wang Y."/>
            <person name="Layton A.C."/>
            <person name="Allen M.S."/>
            <person name="Sayler G.S."/>
        </authorList>
    </citation>
    <scope>NUCLEOTIDE SEQUENCE [LARGE SCALE GENOMIC DNA]</scope>
    <source>
        <strain evidence="3 4">MZ1T</strain>
    </source>
</reference>
<evidence type="ECO:0000259" key="2">
    <source>
        <dbReference type="PROSITE" id="PS50104"/>
    </source>
</evidence>
<accession>C4ZM27</accession>
<dbReference type="InterPro" id="IPR035897">
    <property type="entry name" value="Toll_tir_struct_dom_sf"/>
</dbReference>
<proteinExistence type="predicted"/>
<dbReference type="EMBL" id="CP001281">
    <property type="protein sequence ID" value="ACK54082.1"/>
    <property type="molecule type" value="Genomic_DNA"/>
</dbReference>
<reference evidence="4" key="1">
    <citation type="submission" date="2009-05" db="EMBL/GenBank/DDBJ databases">
        <title>Complete sequence of chromosome of Thauera sp. MZ1T.</title>
        <authorList>
            <consortium name="US DOE Joint Genome Institute"/>
            <person name="Lucas S."/>
            <person name="Copeland A."/>
            <person name="Lapidus A."/>
            <person name="Glavina del Rio T."/>
            <person name="Dalin E."/>
            <person name="Tice H."/>
            <person name="Bruce D."/>
            <person name="Goodwin L."/>
            <person name="Pitluck S."/>
            <person name="Sims D."/>
            <person name="Brettin T."/>
            <person name="Detter J.C."/>
            <person name="Han C."/>
            <person name="Larimer F."/>
            <person name="Land M."/>
            <person name="Hauser L."/>
            <person name="Kyrpides N."/>
            <person name="Mikhailova N."/>
            <person name="Sayler G.S."/>
        </authorList>
    </citation>
    <scope>NUCLEOTIDE SEQUENCE [LARGE SCALE GENOMIC DNA]</scope>
    <source>
        <strain evidence="4">MZ1T</strain>
    </source>
</reference>
<dbReference type="Pfam" id="PF13676">
    <property type="entry name" value="TIR_2"/>
    <property type="match status" value="1"/>
</dbReference>
<feature type="transmembrane region" description="Helical" evidence="1">
    <location>
        <begin position="175"/>
        <end position="194"/>
    </location>
</feature>
<dbReference type="eggNOG" id="COG2815">
    <property type="taxonomic scope" value="Bacteria"/>
</dbReference>
<gene>
    <name evidence="3" type="ordered locus">Tmz1t_1323</name>
</gene>
<keyword evidence="1" id="KW-1133">Transmembrane helix</keyword>
<dbReference type="STRING" id="85643.Tmz1t_1323"/>
<organism evidence="3 4">
    <name type="scientific">Thauera aminoaromatica</name>
    <dbReference type="NCBI Taxonomy" id="164330"/>
    <lineage>
        <taxon>Bacteria</taxon>
        <taxon>Pseudomonadati</taxon>
        <taxon>Pseudomonadota</taxon>
        <taxon>Betaproteobacteria</taxon>
        <taxon>Rhodocyclales</taxon>
        <taxon>Zoogloeaceae</taxon>
        <taxon>Thauera</taxon>
    </lineage>
</organism>
<dbReference type="SUPFAM" id="SSF52200">
    <property type="entry name" value="Toll/Interleukin receptor TIR domain"/>
    <property type="match status" value="1"/>
</dbReference>